<dbReference type="Proteomes" id="UP000016511">
    <property type="component" value="Unassembled WGS sequence"/>
</dbReference>
<keyword evidence="2" id="KW-1185">Reference proteome</keyword>
<evidence type="ECO:0000313" key="1">
    <source>
        <dbReference type="EMBL" id="ERI09249.1"/>
    </source>
</evidence>
<proteinExistence type="predicted"/>
<name>U1WKY4_ANEAE</name>
<dbReference type="HOGENOM" id="CLU_3303859_0_0_9"/>
<organism evidence="1 2">
    <name type="scientific">Aneurinibacillus aneurinilyticus ATCC 12856</name>
    <dbReference type="NCBI Taxonomy" id="649747"/>
    <lineage>
        <taxon>Bacteria</taxon>
        <taxon>Bacillati</taxon>
        <taxon>Bacillota</taxon>
        <taxon>Bacilli</taxon>
        <taxon>Bacillales</taxon>
        <taxon>Paenibacillaceae</taxon>
        <taxon>Aneurinibacillus group</taxon>
        <taxon>Aneurinibacillus</taxon>
    </lineage>
</organism>
<dbReference type="EMBL" id="AWSJ01000162">
    <property type="protein sequence ID" value="ERI09249.1"/>
    <property type="molecule type" value="Genomic_DNA"/>
</dbReference>
<dbReference type="STRING" id="649747.HMPREF0083_02764"/>
<dbReference type="AlphaFoldDB" id="U1WKY4"/>
<sequence>MGKNDEQDDFCLLAAYIPASLLFLPRLPSTYRMSAYILL</sequence>
<evidence type="ECO:0000313" key="2">
    <source>
        <dbReference type="Proteomes" id="UP000016511"/>
    </source>
</evidence>
<protein>
    <submittedName>
        <fullName evidence="1">Uncharacterized protein</fullName>
    </submittedName>
</protein>
<accession>U1WKY4</accession>
<comment type="caution">
    <text evidence="1">The sequence shown here is derived from an EMBL/GenBank/DDBJ whole genome shotgun (WGS) entry which is preliminary data.</text>
</comment>
<gene>
    <name evidence="1" type="ORF">HMPREF0083_02764</name>
</gene>
<reference evidence="1 2" key="1">
    <citation type="submission" date="2013-08" db="EMBL/GenBank/DDBJ databases">
        <authorList>
            <person name="Weinstock G."/>
            <person name="Sodergren E."/>
            <person name="Wylie T."/>
            <person name="Fulton L."/>
            <person name="Fulton R."/>
            <person name="Fronick C."/>
            <person name="O'Laughlin M."/>
            <person name="Godfrey J."/>
            <person name="Miner T."/>
            <person name="Herter B."/>
            <person name="Appelbaum E."/>
            <person name="Cordes M."/>
            <person name="Lek S."/>
            <person name="Wollam A."/>
            <person name="Pepin K.H."/>
            <person name="Palsikar V.B."/>
            <person name="Mitreva M."/>
            <person name="Wilson R.K."/>
        </authorList>
    </citation>
    <scope>NUCLEOTIDE SEQUENCE [LARGE SCALE GENOMIC DNA]</scope>
    <source>
        <strain evidence="1 2">ATCC 12856</strain>
    </source>
</reference>